<dbReference type="PANTHER" id="PTHR11640">
    <property type="entry name" value="NEPHRIN"/>
    <property type="match status" value="1"/>
</dbReference>
<dbReference type="SMART" id="SM00408">
    <property type="entry name" value="IGc2"/>
    <property type="match status" value="6"/>
</dbReference>
<dbReference type="Pfam" id="PF13927">
    <property type="entry name" value="Ig_3"/>
    <property type="match status" value="4"/>
</dbReference>
<dbReference type="GO" id="GO:0050839">
    <property type="term" value="F:cell adhesion molecule binding"/>
    <property type="evidence" value="ECO:0007669"/>
    <property type="project" value="TreeGrafter"/>
</dbReference>
<comment type="subcellular location">
    <subcellularLocation>
        <location evidence="1">Cell membrane</location>
    </subcellularLocation>
    <subcellularLocation>
        <location evidence="2">Membrane</location>
        <topology evidence="2">Single-pass type I membrane protein</topology>
    </subcellularLocation>
</comment>
<feature type="domain" description="Ig-like" evidence="9">
    <location>
        <begin position="26"/>
        <end position="96"/>
    </location>
</feature>
<evidence type="ECO:0000313" key="10">
    <source>
        <dbReference type="EMBL" id="CAG2225406.1"/>
    </source>
</evidence>
<dbReference type="CDD" id="cd00096">
    <property type="entry name" value="Ig"/>
    <property type="match status" value="1"/>
</dbReference>
<dbReference type="Proteomes" id="UP000683360">
    <property type="component" value="Unassembled WGS sequence"/>
</dbReference>
<evidence type="ECO:0000256" key="2">
    <source>
        <dbReference type="ARBA" id="ARBA00004479"/>
    </source>
</evidence>
<keyword evidence="3" id="KW-1003">Cell membrane</keyword>
<evidence type="ECO:0000259" key="9">
    <source>
        <dbReference type="PROSITE" id="PS50835"/>
    </source>
</evidence>
<dbReference type="AlphaFoldDB" id="A0A8S3SWH3"/>
<dbReference type="PRINTS" id="PR01832">
    <property type="entry name" value="VEGFRECEPTOR"/>
</dbReference>
<dbReference type="InterPro" id="IPR013783">
    <property type="entry name" value="Ig-like_fold"/>
</dbReference>
<feature type="domain" description="Ig-like" evidence="9">
    <location>
        <begin position="293"/>
        <end position="375"/>
    </location>
</feature>
<evidence type="ECO:0000256" key="4">
    <source>
        <dbReference type="ARBA" id="ARBA00022737"/>
    </source>
</evidence>
<dbReference type="FunFam" id="2.60.40.10:FF:000005">
    <property type="entry name" value="Neuronal cell adhesion molecule"/>
    <property type="match status" value="2"/>
</dbReference>
<dbReference type="InterPro" id="IPR013106">
    <property type="entry name" value="Ig_V-set"/>
</dbReference>
<evidence type="ECO:0000256" key="3">
    <source>
        <dbReference type="ARBA" id="ARBA00022475"/>
    </source>
</evidence>
<dbReference type="InterPro" id="IPR003599">
    <property type="entry name" value="Ig_sub"/>
</dbReference>
<dbReference type="PANTHER" id="PTHR11640:SF164">
    <property type="entry name" value="MAM DOMAIN-CONTAINING GLYCOSYLPHOSPHATIDYLINOSITOL ANCHOR PROTEIN 1"/>
    <property type="match status" value="1"/>
</dbReference>
<dbReference type="InterPro" id="IPR003598">
    <property type="entry name" value="Ig_sub2"/>
</dbReference>
<dbReference type="PROSITE" id="PS50835">
    <property type="entry name" value="IG_LIKE"/>
    <property type="match status" value="6"/>
</dbReference>
<keyword evidence="6" id="KW-1015">Disulfide bond</keyword>
<dbReference type="FunFam" id="2.60.40.10:FF:000032">
    <property type="entry name" value="palladin isoform X1"/>
    <property type="match status" value="1"/>
</dbReference>
<proteinExistence type="predicted"/>
<dbReference type="Pfam" id="PF07679">
    <property type="entry name" value="I-set"/>
    <property type="match status" value="2"/>
</dbReference>
<feature type="domain" description="Ig-like" evidence="9">
    <location>
        <begin position="471"/>
        <end position="562"/>
    </location>
</feature>
<evidence type="ECO:0000256" key="6">
    <source>
        <dbReference type="ARBA" id="ARBA00023157"/>
    </source>
</evidence>
<feature type="domain" description="Ig-like" evidence="9">
    <location>
        <begin position="115"/>
        <end position="196"/>
    </location>
</feature>
<dbReference type="SMART" id="SM00409">
    <property type="entry name" value="IG"/>
    <property type="match status" value="6"/>
</dbReference>
<feature type="domain" description="Ig-like" evidence="9">
    <location>
        <begin position="205"/>
        <end position="288"/>
    </location>
</feature>
<dbReference type="SUPFAM" id="SSF48726">
    <property type="entry name" value="Immunoglobulin"/>
    <property type="match status" value="6"/>
</dbReference>
<protein>
    <submittedName>
        <fullName evidence="10">HSPG2</fullName>
    </submittedName>
</protein>
<comment type="caution">
    <text evidence="10">The sequence shown here is derived from an EMBL/GenBank/DDBJ whole genome shotgun (WGS) entry which is preliminary data.</text>
</comment>
<keyword evidence="4" id="KW-0677">Repeat</keyword>
<dbReference type="InterPro" id="IPR013098">
    <property type="entry name" value="Ig_I-set"/>
</dbReference>
<dbReference type="InterPro" id="IPR007110">
    <property type="entry name" value="Ig-like_dom"/>
</dbReference>
<dbReference type="Gene3D" id="2.60.40.10">
    <property type="entry name" value="Immunoglobulins"/>
    <property type="match status" value="6"/>
</dbReference>
<dbReference type="GO" id="GO:0005886">
    <property type="term" value="C:plasma membrane"/>
    <property type="evidence" value="ECO:0007669"/>
    <property type="project" value="UniProtKB-SubCell"/>
</dbReference>
<dbReference type="EMBL" id="CAJPWZ010001848">
    <property type="protein sequence ID" value="CAG2225406.1"/>
    <property type="molecule type" value="Genomic_DNA"/>
</dbReference>
<dbReference type="SMART" id="SM00406">
    <property type="entry name" value="IGv"/>
    <property type="match status" value="5"/>
</dbReference>
<reference evidence="10" key="1">
    <citation type="submission" date="2021-03" db="EMBL/GenBank/DDBJ databases">
        <authorList>
            <person name="Bekaert M."/>
        </authorList>
    </citation>
    <scope>NUCLEOTIDE SEQUENCE</scope>
</reference>
<keyword evidence="11" id="KW-1185">Reference proteome</keyword>
<dbReference type="GO" id="GO:0098609">
    <property type="term" value="P:cell-cell adhesion"/>
    <property type="evidence" value="ECO:0007669"/>
    <property type="project" value="TreeGrafter"/>
</dbReference>
<dbReference type="InterPro" id="IPR036179">
    <property type="entry name" value="Ig-like_dom_sf"/>
</dbReference>
<keyword evidence="8" id="KW-0393">Immunoglobulin domain</keyword>
<dbReference type="GO" id="GO:0005911">
    <property type="term" value="C:cell-cell junction"/>
    <property type="evidence" value="ECO:0007669"/>
    <property type="project" value="TreeGrafter"/>
</dbReference>
<keyword evidence="7" id="KW-0325">Glycoprotein</keyword>
<dbReference type="InterPro" id="IPR051275">
    <property type="entry name" value="Cell_adhesion_signaling"/>
</dbReference>
<feature type="domain" description="Ig-like" evidence="9">
    <location>
        <begin position="387"/>
        <end position="466"/>
    </location>
</feature>
<sequence>MYNTKWRQGNRHNYSLCDLRIETTVPTATVTPDRTTIAQGTTGTIRCSVTVTPQPKITWSKSRGELTSRHQVVGEMLRITNAQVEDRGVYICRAENTAGLGQGWAIVEVERRAKPKLDIYPAISQTIKTGESALFQCRVMGGDPPPTVTWSRKRDGLMPPNHSVRGGTLTIPNFRSVYSGEYICSASSPVKNYETSVFIIVTVTPSLTISPARVEARAGGTVQLRCRPQGSGPFNIEWLKVDGVLNPSATQTRDGLLEIRQVTAADTGRYRCLATGSSGSSDGFAIVSVIVPPTITLSQREARPYLGQLMELRCQASGNPPPSITWEKENGVLPRDHTVNNGVLQIFNVRQEDSGRYICQAASQAGVDREYVTLTVQGRNTGTGTGPIRIDTQTVNIGERVEMECVVTGTPIPTVTWSRIGEPLPETSTVNDVFLVIPNVRIEDAGTYVCTAQNLRGTIQQRVNLFVKARPIISGSQADSMTAALGSKASMSCEAVGYPQPDITWYRKDGQMPRFVLVHVLLLLLEKDGRLTIPKVNPDDAGMYVCSAGNELGKIEQPMELVVESFTPIFH</sequence>
<evidence type="ECO:0000256" key="1">
    <source>
        <dbReference type="ARBA" id="ARBA00004236"/>
    </source>
</evidence>
<evidence type="ECO:0000313" key="11">
    <source>
        <dbReference type="Proteomes" id="UP000683360"/>
    </source>
</evidence>
<evidence type="ECO:0000256" key="7">
    <source>
        <dbReference type="ARBA" id="ARBA00023180"/>
    </source>
</evidence>
<dbReference type="OrthoDB" id="6282755at2759"/>
<gene>
    <name evidence="10" type="ORF">MEDL_38524</name>
</gene>
<evidence type="ECO:0000256" key="8">
    <source>
        <dbReference type="ARBA" id="ARBA00023319"/>
    </source>
</evidence>
<keyword evidence="5" id="KW-0472">Membrane</keyword>
<organism evidence="10 11">
    <name type="scientific">Mytilus edulis</name>
    <name type="common">Blue mussel</name>
    <dbReference type="NCBI Taxonomy" id="6550"/>
    <lineage>
        <taxon>Eukaryota</taxon>
        <taxon>Metazoa</taxon>
        <taxon>Spiralia</taxon>
        <taxon>Lophotrochozoa</taxon>
        <taxon>Mollusca</taxon>
        <taxon>Bivalvia</taxon>
        <taxon>Autobranchia</taxon>
        <taxon>Pteriomorphia</taxon>
        <taxon>Mytilida</taxon>
        <taxon>Mytiloidea</taxon>
        <taxon>Mytilidae</taxon>
        <taxon>Mytilinae</taxon>
        <taxon>Mytilus</taxon>
    </lineage>
</organism>
<name>A0A8S3SWH3_MYTED</name>
<accession>A0A8S3SWH3</accession>
<evidence type="ECO:0000256" key="5">
    <source>
        <dbReference type="ARBA" id="ARBA00023136"/>
    </source>
</evidence>